<keyword evidence="1" id="KW-0472">Membrane</keyword>
<feature type="transmembrane region" description="Helical" evidence="1">
    <location>
        <begin position="51"/>
        <end position="70"/>
    </location>
</feature>
<sequence length="88" mass="10382">MFVKKTLNFKNLDTLNFVLWMTIIYSAIGVLCWTVFMICGTKGNKIKIMNTMLILTVLFGWWYLFCNGFLTKDNYKKQNKKVIKPIET</sequence>
<evidence type="ECO:0000256" key="1">
    <source>
        <dbReference type="SAM" id="Phobius"/>
    </source>
</evidence>
<reference evidence="2 3" key="1">
    <citation type="submission" date="2019-08" db="EMBL/GenBank/DDBJ databases">
        <title>Complete genome sequence of Spiroplasma chinense CCH (DSM 19755).</title>
        <authorList>
            <person name="Shen H.-Y."/>
            <person name="Lin Y.-C."/>
            <person name="Chou L."/>
            <person name="Kuo C.-H."/>
        </authorList>
    </citation>
    <scope>NUCLEOTIDE SEQUENCE [LARGE SCALE GENOMIC DNA]</scope>
    <source>
        <strain evidence="2 3">CCH</strain>
    </source>
</reference>
<protein>
    <submittedName>
        <fullName evidence="2">Uncharacterized protein</fullName>
    </submittedName>
</protein>
<keyword evidence="1" id="KW-0812">Transmembrane</keyword>
<evidence type="ECO:0000313" key="2">
    <source>
        <dbReference type="EMBL" id="QEH62074.1"/>
    </source>
</evidence>
<dbReference type="RefSeq" id="WP_166508444.1">
    <property type="nucleotide sequence ID" value="NZ_CP043026.1"/>
</dbReference>
<evidence type="ECO:0000313" key="3">
    <source>
        <dbReference type="Proteomes" id="UP000323144"/>
    </source>
</evidence>
<dbReference type="AlphaFoldDB" id="A0A5B9Y4R0"/>
<organism evidence="2 3">
    <name type="scientific">Spiroplasma chinense</name>
    <dbReference type="NCBI Taxonomy" id="216932"/>
    <lineage>
        <taxon>Bacteria</taxon>
        <taxon>Bacillati</taxon>
        <taxon>Mycoplasmatota</taxon>
        <taxon>Mollicutes</taxon>
        <taxon>Entomoplasmatales</taxon>
        <taxon>Spiroplasmataceae</taxon>
        <taxon>Spiroplasma</taxon>
    </lineage>
</organism>
<gene>
    <name evidence="2" type="ORF">SCHIN_v1c08790</name>
</gene>
<accession>A0A5B9Y4R0</accession>
<proteinExistence type="predicted"/>
<keyword evidence="3" id="KW-1185">Reference proteome</keyword>
<name>A0A5B9Y4R0_9MOLU</name>
<dbReference type="EMBL" id="CP043026">
    <property type="protein sequence ID" value="QEH62074.1"/>
    <property type="molecule type" value="Genomic_DNA"/>
</dbReference>
<keyword evidence="1" id="KW-1133">Transmembrane helix</keyword>
<feature type="transmembrane region" description="Helical" evidence="1">
    <location>
        <begin position="17"/>
        <end position="39"/>
    </location>
</feature>
<dbReference type="KEGG" id="schi:SCHIN_v1c08790"/>
<dbReference type="Proteomes" id="UP000323144">
    <property type="component" value="Chromosome"/>
</dbReference>